<dbReference type="InterPro" id="IPR029063">
    <property type="entry name" value="SAM-dependent_MTases_sf"/>
</dbReference>
<reference evidence="2 3" key="1">
    <citation type="journal article" date="2010" name="Cell">
        <title>The genome of Naegleria gruberi illuminates early eukaryotic versatility.</title>
        <authorList>
            <person name="Fritz-Laylin L.K."/>
            <person name="Prochnik S.E."/>
            <person name="Ginger M.L."/>
            <person name="Dacks J.B."/>
            <person name="Carpenter M.L."/>
            <person name="Field M.C."/>
            <person name="Kuo A."/>
            <person name="Paredez A."/>
            <person name="Chapman J."/>
            <person name="Pham J."/>
            <person name="Shu S."/>
            <person name="Neupane R."/>
            <person name="Cipriano M."/>
            <person name="Mancuso J."/>
            <person name="Tu H."/>
            <person name="Salamov A."/>
            <person name="Lindquist E."/>
            <person name="Shapiro H."/>
            <person name="Lucas S."/>
            <person name="Grigoriev I.V."/>
            <person name="Cande W.Z."/>
            <person name="Fulton C."/>
            <person name="Rokhsar D.S."/>
            <person name="Dawson S.C."/>
        </authorList>
    </citation>
    <scope>NUCLEOTIDE SEQUENCE [LARGE SCALE GENOMIC DNA]</scope>
    <source>
        <strain evidence="2 3">NEG-M</strain>
    </source>
</reference>
<dbReference type="RefSeq" id="XP_002677454.1">
    <property type="nucleotide sequence ID" value="XM_002677408.1"/>
</dbReference>
<dbReference type="AlphaFoldDB" id="D2VF41"/>
<sequence length="301" mass="34876">MSNTATITTTHHDLNKNHWENKVKLMEKSKIFLDFFASDLIQRSIDLYFNITTEERNVSILDLATGTGLVPFKFVDEKILPDKIKISALDGIDFAASMIEGAEYKKQSRIEEKQVEFDWDNLKFQVMDGQELKFPDESFDIVYSNMGVMFYPKMVQGLSEIKRVLKKGGMAFVNSWTDDFPNRVSSQALFEVLQQNRPPFALQDPKVFEQRCREAGFEHVEIRQVTQSLKMKYSELQNIFNMGNQFATLVQKYLKENPQVTSTEKELLDRIDQVSRREFNISNNDEEIEIISIANVVILAK</sequence>
<dbReference type="CDD" id="cd02440">
    <property type="entry name" value="AdoMet_MTases"/>
    <property type="match status" value="1"/>
</dbReference>
<dbReference type="Proteomes" id="UP000006671">
    <property type="component" value="Unassembled WGS sequence"/>
</dbReference>
<dbReference type="GeneID" id="8848715"/>
<dbReference type="GO" id="GO:0008757">
    <property type="term" value="F:S-adenosylmethionine-dependent methyltransferase activity"/>
    <property type="evidence" value="ECO:0007669"/>
    <property type="project" value="InterPro"/>
</dbReference>
<accession>D2VF41</accession>
<name>D2VF41_NAEGR</name>
<protein>
    <submittedName>
        <fullName evidence="2">Methyltransferase type 11</fullName>
    </submittedName>
</protein>
<keyword evidence="2" id="KW-0808">Transferase</keyword>
<evidence type="ECO:0000313" key="3">
    <source>
        <dbReference type="Proteomes" id="UP000006671"/>
    </source>
</evidence>
<dbReference type="GO" id="GO:0032259">
    <property type="term" value="P:methylation"/>
    <property type="evidence" value="ECO:0007669"/>
    <property type="project" value="UniProtKB-KW"/>
</dbReference>
<dbReference type="InParanoid" id="D2VF41"/>
<dbReference type="VEuPathDB" id="AmoebaDB:NAEGRDRAFT_79709"/>
<dbReference type="Pfam" id="PF08241">
    <property type="entry name" value="Methyltransf_11"/>
    <property type="match status" value="1"/>
</dbReference>
<dbReference type="SUPFAM" id="SSF53335">
    <property type="entry name" value="S-adenosyl-L-methionine-dependent methyltransferases"/>
    <property type="match status" value="1"/>
</dbReference>
<dbReference type="EMBL" id="GG738867">
    <property type="protein sequence ID" value="EFC44710.1"/>
    <property type="molecule type" value="Genomic_DNA"/>
</dbReference>
<evidence type="ECO:0000259" key="1">
    <source>
        <dbReference type="Pfam" id="PF08241"/>
    </source>
</evidence>
<dbReference type="OrthoDB" id="2013972at2759"/>
<dbReference type="PANTHER" id="PTHR43591">
    <property type="entry name" value="METHYLTRANSFERASE"/>
    <property type="match status" value="1"/>
</dbReference>
<keyword evidence="3" id="KW-1185">Reference proteome</keyword>
<dbReference type="KEGG" id="ngr:NAEGRDRAFT_79709"/>
<keyword evidence="2" id="KW-0489">Methyltransferase</keyword>
<evidence type="ECO:0000313" key="2">
    <source>
        <dbReference type="EMBL" id="EFC44710.1"/>
    </source>
</evidence>
<feature type="domain" description="Methyltransferase type 11" evidence="1">
    <location>
        <begin position="61"/>
        <end position="172"/>
    </location>
</feature>
<dbReference type="Gene3D" id="3.40.50.150">
    <property type="entry name" value="Vaccinia Virus protein VP39"/>
    <property type="match status" value="1"/>
</dbReference>
<dbReference type="InterPro" id="IPR013216">
    <property type="entry name" value="Methyltransf_11"/>
</dbReference>
<proteinExistence type="predicted"/>
<organism evidence="3">
    <name type="scientific">Naegleria gruberi</name>
    <name type="common">Amoeba</name>
    <dbReference type="NCBI Taxonomy" id="5762"/>
    <lineage>
        <taxon>Eukaryota</taxon>
        <taxon>Discoba</taxon>
        <taxon>Heterolobosea</taxon>
        <taxon>Tetramitia</taxon>
        <taxon>Eutetramitia</taxon>
        <taxon>Vahlkampfiidae</taxon>
        <taxon>Naegleria</taxon>
    </lineage>
</organism>
<dbReference type="PANTHER" id="PTHR43591:SF57">
    <property type="entry name" value="METHYLTRANSFERASE DOMAIN-CONTAINING PROTEIN-RELATED"/>
    <property type="match status" value="1"/>
</dbReference>
<gene>
    <name evidence="2" type="ORF">NAEGRDRAFT_79709</name>
</gene>